<evidence type="ECO:0000256" key="1">
    <source>
        <dbReference type="SAM" id="MobiDB-lite"/>
    </source>
</evidence>
<keyword evidence="3" id="KW-1185">Reference proteome</keyword>
<reference evidence="2" key="1">
    <citation type="submission" date="2019-08" db="EMBL/GenBank/DDBJ databases">
        <title>The genome of the North American firefly Photinus pyralis.</title>
        <authorList>
            <consortium name="Photinus pyralis genome working group"/>
            <person name="Fallon T.R."/>
            <person name="Sander Lower S.E."/>
            <person name="Weng J.-K."/>
        </authorList>
    </citation>
    <scope>NUCLEOTIDE SEQUENCE</scope>
    <source>
        <strain evidence="2">TRF0915ILg1</strain>
        <tissue evidence="2">Whole body</tissue>
    </source>
</reference>
<name>A0A8K0DFQ5_IGNLU</name>
<sequence length="105" mass="11870">MDRDNFSKQSTPCTPTKRNVDSETDQIDSEYVTPKKCVKQHLQTKQHKSKLEMKGTSGLLEKFLDSSSASTSSESSFCSDKENVAAELVLTYHTVKHKTKETKRL</sequence>
<comment type="caution">
    <text evidence="2">The sequence shown here is derived from an EMBL/GenBank/DDBJ whole genome shotgun (WGS) entry which is preliminary data.</text>
</comment>
<organism evidence="2 3">
    <name type="scientific">Ignelater luminosus</name>
    <name type="common">Cucubano</name>
    <name type="synonym">Pyrophorus luminosus</name>
    <dbReference type="NCBI Taxonomy" id="2038154"/>
    <lineage>
        <taxon>Eukaryota</taxon>
        <taxon>Metazoa</taxon>
        <taxon>Ecdysozoa</taxon>
        <taxon>Arthropoda</taxon>
        <taxon>Hexapoda</taxon>
        <taxon>Insecta</taxon>
        <taxon>Pterygota</taxon>
        <taxon>Neoptera</taxon>
        <taxon>Endopterygota</taxon>
        <taxon>Coleoptera</taxon>
        <taxon>Polyphaga</taxon>
        <taxon>Elateriformia</taxon>
        <taxon>Elateroidea</taxon>
        <taxon>Elateridae</taxon>
        <taxon>Agrypninae</taxon>
        <taxon>Pyrophorini</taxon>
        <taxon>Ignelater</taxon>
    </lineage>
</organism>
<feature type="compositionally biased region" description="Polar residues" evidence="1">
    <location>
        <begin position="7"/>
        <end position="17"/>
    </location>
</feature>
<dbReference type="EMBL" id="VTPC01001209">
    <property type="protein sequence ID" value="KAF2902702.1"/>
    <property type="molecule type" value="Genomic_DNA"/>
</dbReference>
<dbReference type="AlphaFoldDB" id="A0A8K0DFQ5"/>
<gene>
    <name evidence="2" type="ORF">ILUMI_03481</name>
</gene>
<dbReference type="OrthoDB" id="6159421at2759"/>
<dbReference type="Proteomes" id="UP000801492">
    <property type="component" value="Unassembled WGS sequence"/>
</dbReference>
<feature type="region of interest" description="Disordered" evidence="1">
    <location>
        <begin position="1"/>
        <end position="26"/>
    </location>
</feature>
<evidence type="ECO:0000313" key="3">
    <source>
        <dbReference type="Proteomes" id="UP000801492"/>
    </source>
</evidence>
<protein>
    <submittedName>
        <fullName evidence="2">Uncharacterized protein</fullName>
    </submittedName>
</protein>
<evidence type="ECO:0000313" key="2">
    <source>
        <dbReference type="EMBL" id="KAF2902702.1"/>
    </source>
</evidence>
<accession>A0A8K0DFQ5</accession>
<proteinExistence type="predicted"/>